<dbReference type="Proteomes" id="UP000003107">
    <property type="component" value="Unassembled WGS sequence"/>
</dbReference>
<gene>
    <name evidence="2" type="ORF">CAMSH0001_0929</name>
</gene>
<protein>
    <submittedName>
        <fullName evidence="2">Uncharacterized protein</fullName>
    </submittedName>
</protein>
<reference evidence="2 3" key="1">
    <citation type="submission" date="2009-07" db="EMBL/GenBank/DDBJ databases">
        <authorList>
            <person name="Madupu R."/>
            <person name="Sebastian Y."/>
            <person name="Durkin A.S."/>
            <person name="Torralba M."/>
            <person name="Methe B."/>
            <person name="Sutton G.G."/>
            <person name="Strausberg R.L."/>
            <person name="Nelson K.E."/>
        </authorList>
    </citation>
    <scope>NUCLEOTIDE SEQUENCE [LARGE SCALE GENOMIC DNA]</scope>
    <source>
        <strain evidence="2 3">RM3277</strain>
    </source>
</reference>
<dbReference type="RefSeq" id="WP_002948739.1">
    <property type="nucleotide sequence ID" value="NZ_ACVQ01000021.1"/>
</dbReference>
<organism evidence="2 3">
    <name type="scientific">Campylobacter showae RM3277</name>
    <dbReference type="NCBI Taxonomy" id="553219"/>
    <lineage>
        <taxon>Bacteria</taxon>
        <taxon>Pseudomonadati</taxon>
        <taxon>Campylobacterota</taxon>
        <taxon>Epsilonproteobacteria</taxon>
        <taxon>Campylobacterales</taxon>
        <taxon>Campylobacteraceae</taxon>
        <taxon>Campylobacter</taxon>
    </lineage>
</organism>
<feature type="transmembrane region" description="Helical" evidence="1">
    <location>
        <begin position="12"/>
        <end position="30"/>
    </location>
</feature>
<keyword evidence="1" id="KW-0472">Membrane</keyword>
<comment type="caution">
    <text evidence="2">The sequence shown here is derived from an EMBL/GenBank/DDBJ whole genome shotgun (WGS) entry which is preliminary data.</text>
</comment>
<accession>C6RGU1</accession>
<name>C6RGU1_9BACT</name>
<dbReference type="AlphaFoldDB" id="C6RGU1"/>
<keyword evidence="3" id="KW-1185">Reference proteome</keyword>
<evidence type="ECO:0000313" key="3">
    <source>
        <dbReference type="Proteomes" id="UP000003107"/>
    </source>
</evidence>
<evidence type="ECO:0000313" key="2">
    <source>
        <dbReference type="EMBL" id="EET79426.1"/>
    </source>
</evidence>
<keyword evidence="1" id="KW-1133">Transmembrane helix</keyword>
<evidence type="ECO:0000256" key="1">
    <source>
        <dbReference type="SAM" id="Phobius"/>
    </source>
</evidence>
<keyword evidence="1" id="KW-0812">Transmembrane</keyword>
<proteinExistence type="predicted"/>
<sequence length="94" mass="10446">MTEVGLSLGAKFLLSGIVLVIIGGVVYFAVKKSRSKASQSSRGFVDNKYRHKAYEKLIDEAIAKSDIAELEQFLKNPALNSFPDLIKKIKNFLK</sequence>
<dbReference type="EMBL" id="ACVQ01000021">
    <property type="protein sequence ID" value="EET79426.1"/>
    <property type="molecule type" value="Genomic_DNA"/>
</dbReference>
<dbReference type="STRING" id="553219.CAMSH0001_0929"/>
<dbReference type="GeneID" id="60991058"/>